<dbReference type="Pfam" id="PF01527">
    <property type="entry name" value="HTH_Tnp_1"/>
    <property type="match status" value="1"/>
</dbReference>
<protein>
    <submittedName>
        <fullName evidence="1">Transposase</fullName>
    </submittedName>
</protein>
<dbReference type="NCBIfam" id="NF047595">
    <property type="entry name" value="IS66_ISRel24_TnpA"/>
    <property type="match status" value="1"/>
</dbReference>
<dbReference type="OrthoDB" id="7503672at2"/>
<dbReference type="EMBL" id="RJTH01000015">
    <property type="protein sequence ID" value="RUM20433.1"/>
    <property type="molecule type" value="Genomic_DNA"/>
</dbReference>
<dbReference type="AlphaFoldDB" id="A0A3S0T8D5"/>
<dbReference type="GO" id="GO:0003677">
    <property type="term" value="F:DNA binding"/>
    <property type="evidence" value="ECO:0007669"/>
    <property type="project" value="InterPro"/>
</dbReference>
<dbReference type="InterPro" id="IPR002514">
    <property type="entry name" value="Transposase_8"/>
</dbReference>
<dbReference type="GO" id="GO:0004803">
    <property type="term" value="F:transposase activity"/>
    <property type="evidence" value="ECO:0007669"/>
    <property type="project" value="InterPro"/>
</dbReference>
<dbReference type="GO" id="GO:0006313">
    <property type="term" value="P:DNA transposition"/>
    <property type="evidence" value="ECO:0007669"/>
    <property type="project" value="InterPro"/>
</dbReference>
<organism evidence="1 2">
    <name type="scientific">Rhizobium vallis</name>
    <dbReference type="NCBI Taxonomy" id="634290"/>
    <lineage>
        <taxon>Bacteria</taxon>
        <taxon>Pseudomonadati</taxon>
        <taxon>Pseudomonadota</taxon>
        <taxon>Alphaproteobacteria</taxon>
        <taxon>Hyphomicrobiales</taxon>
        <taxon>Rhizobiaceae</taxon>
        <taxon>Rhizobium/Agrobacterium group</taxon>
        <taxon>Rhizobium</taxon>
    </lineage>
</organism>
<proteinExistence type="predicted"/>
<dbReference type="SUPFAM" id="SSF46689">
    <property type="entry name" value="Homeodomain-like"/>
    <property type="match status" value="1"/>
</dbReference>
<sequence>MDTKSWKKMSKDCGCGLWDSDGRRRYDPASVDRLVAACLEPGVSVSRLALEHGVNVNLLRKWIQRAKRLGHPVPGGPAFVPVQVGPDRSLAVQRSSLDKSIKRLSCAAKLSASLPNGVSVTVECSDVDGLTAIIGALGHVQTWR</sequence>
<evidence type="ECO:0000313" key="2">
    <source>
        <dbReference type="Proteomes" id="UP000278823"/>
    </source>
</evidence>
<reference evidence="2" key="1">
    <citation type="submission" date="2018-11" db="EMBL/GenBank/DDBJ databases">
        <title>Rhizobium chutanense sp. nov., isolated from root nodules of Phaseolus vulgaris in China.</title>
        <authorList>
            <person name="Huo Y."/>
        </authorList>
    </citation>
    <scope>NUCLEOTIDE SEQUENCE [LARGE SCALE GENOMIC DNA]</scope>
    <source>
        <strain evidence="2">CCBAU 65647</strain>
    </source>
</reference>
<gene>
    <name evidence="1" type="ORF">EFQ99_29305</name>
</gene>
<dbReference type="Proteomes" id="UP000278823">
    <property type="component" value="Unassembled WGS sequence"/>
</dbReference>
<name>A0A3S0T8D5_9HYPH</name>
<evidence type="ECO:0000313" key="1">
    <source>
        <dbReference type="EMBL" id="RUM20433.1"/>
    </source>
</evidence>
<keyword evidence="2" id="KW-1185">Reference proteome</keyword>
<comment type="caution">
    <text evidence="1">The sequence shown here is derived from an EMBL/GenBank/DDBJ whole genome shotgun (WGS) entry which is preliminary data.</text>
</comment>
<dbReference type="InterPro" id="IPR009057">
    <property type="entry name" value="Homeodomain-like_sf"/>
</dbReference>
<accession>A0A3S0T8D5</accession>